<dbReference type="EMBL" id="NBNE01000184">
    <property type="protein sequence ID" value="OWZ21841.1"/>
    <property type="molecule type" value="Genomic_DNA"/>
</dbReference>
<keyword evidence="3" id="KW-1185">Reference proteome</keyword>
<organism evidence="2 3">
    <name type="scientific">Phytophthora megakarya</name>
    <dbReference type="NCBI Taxonomy" id="4795"/>
    <lineage>
        <taxon>Eukaryota</taxon>
        <taxon>Sar</taxon>
        <taxon>Stramenopiles</taxon>
        <taxon>Oomycota</taxon>
        <taxon>Peronosporomycetes</taxon>
        <taxon>Peronosporales</taxon>
        <taxon>Peronosporaceae</taxon>
        <taxon>Phytophthora</taxon>
    </lineage>
</organism>
<reference evidence="3" key="1">
    <citation type="submission" date="2017-03" db="EMBL/GenBank/DDBJ databases">
        <title>Phytopthora megakarya and P. palmivora, two closely related causual agents of cacao black pod achieved similar genome size and gene model numbers by different mechanisms.</title>
        <authorList>
            <person name="Ali S."/>
            <person name="Shao J."/>
            <person name="Larry D.J."/>
            <person name="Kronmiller B."/>
            <person name="Shen D."/>
            <person name="Strem M.D."/>
            <person name="Melnick R.L."/>
            <person name="Guiltinan M.J."/>
            <person name="Tyler B.M."/>
            <person name="Meinhardt L.W."/>
            <person name="Bailey B.A."/>
        </authorList>
    </citation>
    <scope>NUCLEOTIDE SEQUENCE [LARGE SCALE GENOMIC DNA]</scope>
    <source>
        <strain evidence="3">zdho120</strain>
    </source>
</reference>
<gene>
    <name evidence="2" type="ORF">PHMEG_0003549</name>
</gene>
<dbReference type="AlphaFoldDB" id="A0A225WW24"/>
<comment type="caution">
    <text evidence="2">The sequence shown here is derived from an EMBL/GenBank/DDBJ whole genome shotgun (WGS) entry which is preliminary data.</text>
</comment>
<evidence type="ECO:0000313" key="2">
    <source>
        <dbReference type="EMBL" id="OWZ21841.1"/>
    </source>
</evidence>
<keyword evidence="1" id="KW-0732">Signal</keyword>
<accession>A0A225WW24</accession>
<feature type="signal peptide" evidence="1">
    <location>
        <begin position="1"/>
        <end position="16"/>
    </location>
</feature>
<evidence type="ECO:0000313" key="3">
    <source>
        <dbReference type="Proteomes" id="UP000198211"/>
    </source>
</evidence>
<feature type="chain" id="PRO_5013121579" evidence="1">
    <location>
        <begin position="17"/>
        <end position="87"/>
    </location>
</feature>
<name>A0A225WW24_9STRA</name>
<sequence>MWRSLWAPWSEFSSVALDWRLLLFTKPSDFGMETGRPSTQAVLGSFRRHCQFIYSHADGIDVTEAVIVEILRHLGLKPPPADCFTSY</sequence>
<evidence type="ECO:0000256" key="1">
    <source>
        <dbReference type="SAM" id="SignalP"/>
    </source>
</evidence>
<protein>
    <submittedName>
        <fullName evidence="2">Uncharacterized protein</fullName>
    </submittedName>
</protein>
<dbReference type="Proteomes" id="UP000198211">
    <property type="component" value="Unassembled WGS sequence"/>
</dbReference>
<proteinExistence type="predicted"/>